<keyword evidence="2" id="KW-1185">Reference proteome</keyword>
<accession>A0ABV7J1J7</accession>
<dbReference type="EMBL" id="JBHRTO010000001">
    <property type="protein sequence ID" value="MFC3181515.1"/>
    <property type="molecule type" value="Genomic_DNA"/>
</dbReference>
<reference evidence="2" key="1">
    <citation type="journal article" date="2019" name="Int. J. Syst. Evol. Microbiol.">
        <title>The Global Catalogue of Microorganisms (GCM) 10K type strain sequencing project: providing services to taxonomists for standard genome sequencing and annotation.</title>
        <authorList>
            <consortium name="The Broad Institute Genomics Platform"/>
            <consortium name="The Broad Institute Genome Sequencing Center for Infectious Disease"/>
            <person name="Wu L."/>
            <person name="Ma J."/>
        </authorList>
    </citation>
    <scope>NUCLEOTIDE SEQUENCE [LARGE SCALE GENOMIC DNA]</scope>
    <source>
        <strain evidence="2">KCTC 52039</strain>
    </source>
</reference>
<dbReference type="Proteomes" id="UP001595547">
    <property type="component" value="Unassembled WGS sequence"/>
</dbReference>
<evidence type="ECO:0000313" key="2">
    <source>
        <dbReference type="Proteomes" id="UP001595547"/>
    </source>
</evidence>
<protein>
    <submittedName>
        <fullName evidence="1">Uncharacterized protein</fullName>
    </submittedName>
</protein>
<proteinExistence type="predicted"/>
<evidence type="ECO:0000313" key="1">
    <source>
        <dbReference type="EMBL" id="MFC3181515.1"/>
    </source>
</evidence>
<name>A0ABV7J1J7_9RHOB</name>
<organism evidence="1 2">
    <name type="scientific">Cypionkella sinensis</name>
    <dbReference type="NCBI Taxonomy" id="1756043"/>
    <lineage>
        <taxon>Bacteria</taxon>
        <taxon>Pseudomonadati</taxon>
        <taxon>Pseudomonadota</taxon>
        <taxon>Alphaproteobacteria</taxon>
        <taxon>Rhodobacterales</taxon>
        <taxon>Paracoccaceae</taxon>
        <taxon>Cypionkella</taxon>
    </lineage>
</organism>
<gene>
    <name evidence="1" type="ORF">ACFOGH_10985</name>
</gene>
<dbReference type="RefSeq" id="WP_380073114.1">
    <property type="nucleotide sequence ID" value="NZ_JBHRTO010000001.1"/>
</dbReference>
<sequence length="68" mass="7629">MFARVSDHETARRFHSLSDAERLERLRVAAEKISLMHSRGELTAEQAAEELSKLTIAGSNGFLRLFGL</sequence>
<comment type="caution">
    <text evidence="1">The sequence shown here is derived from an EMBL/GenBank/DDBJ whole genome shotgun (WGS) entry which is preliminary data.</text>
</comment>